<feature type="transmembrane region" description="Helical" evidence="4">
    <location>
        <begin position="302"/>
        <end position="323"/>
    </location>
</feature>
<keyword evidence="2 4" id="KW-1133">Transmembrane helix</keyword>
<feature type="transmembrane region" description="Helical" evidence="4">
    <location>
        <begin position="74"/>
        <end position="93"/>
    </location>
</feature>
<dbReference type="Proteomes" id="UP000033774">
    <property type="component" value="Unassembled WGS sequence"/>
</dbReference>
<dbReference type="InterPro" id="IPR036259">
    <property type="entry name" value="MFS_trans_sf"/>
</dbReference>
<dbReference type="RefSeq" id="WP_045774092.1">
    <property type="nucleotide sequence ID" value="NZ_LAJY01000004.1"/>
</dbReference>
<protein>
    <recommendedName>
        <fullName evidence="5">Major facilitator superfamily (MFS) profile domain-containing protein</fullName>
    </recommendedName>
</protein>
<evidence type="ECO:0000256" key="4">
    <source>
        <dbReference type="SAM" id="Phobius"/>
    </source>
</evidence>
<comment type="caution">
    <text evidence="6">The sequence shown here is derived from an EMBL/GenBank/DDBJ whole genome shotgun (WGS) entry which is preliminary data.</text>
</comment>
<feature type="transmembrane region" description="Helical" evidence="4">
    <location>
        <begin position="212"/>
        <end position="233"/>
    </location>
</feature>
<evidence type="ECO:0000313" key="6">
    <source>
        <dbReference type="EMBL" id="KJV11149.1"/>
    </source>
</evidence>
<dbReference type="InterPro" id="IPR050327">
    <property type="entry name" value="Proton-linked_MCT"/>
</dbReference>
<dbReference type="InterPro" id="IPR020846">
    <property type="entry name" value="MFS_dom"/>
</dbReference>
<dbReference type="AlphaFoldDB" id="A0A0F3IZX3"/>
<name>A0A0F3IZX3_9PROT</name>
<feature type="transmembrane region" description="Helical" evidence="4">
    <location>
        <begin position="134"/>
        <end position="156"/>
    </location>
</feature>
<reference evidence="6 7" key="1">
    <citation type="submission" date="2015-03" db="EMBL/GenBank/DDBJ databases">
        <title>Draft genome sequence of Elstera litoralis.</title>
        <authorList>
            <person name="Rahalkar M.C."/>
            <person name="Dhakephalkar P.K."/>
            <person name="Pore S.D."/>
            <person name="Arora P."/>
            <person name="Kapse N.G."/>
            <person name="Pandit P.S."/>
        </authorList>
    </citation>
    <scope>NUCLEOTIDE SEQUENCE [LARGE SCALE GENOMIC DNA]</scope>
    <source>
        <strain evidence="6 7">Dia-1</strain>
    </source>
</reference>
<organism evidence="6 7">
    <name type="scientific">Elstera litoralis</name>
    <dbReference type="NCBI Taxonomy" id="552518"/>
    <lineage>
        <taxon>Bacteria</taxon>
        <taxon>Pseudomonadati</taxon>
        <taxon>Pseudomonadota</taxon>
        <taxon>Alphaproteobacteria</taxon>
        <taxon>Rhodospirillales</taxon>
        <taxon>Rhodospirillaceae</taxon>
        <taxon>Elstera</taxon>
    </lineage>
</organism>
<dbReference type="PROSITE" id="PS50850">
    <property type="entry name" value="MFS"/>
    <property type="match status" value="1"/>
</dbReference>
<evidence type="ECO:0000256" key="1">
    <source>
        <dbReference type="ARBA" id="ARBA00022692"/>
    </source>
</evidence>
<dbReference type="Pfam" id="PF07690">
    <property type="entry name" value="MFS_1"/>
    <property type="match status" value="1"/>
</dbReference>
<feature type="domain" description="Major facilitator superfamily (MFS) profile" evidence="5">
    <location>
        <begin position="5"/>
        <end position="390"/>
    </location>
</feature>
<feature type="transmembrane region" description="Helical" evidence="4">
    <location>
        <begin position="276"/>
        <end position="296"/>
    </location>
</feature>
<dbReference type="GO" id="GO:0022857">
    <property type="term" value="F:transmembrane transporter activity"/>
    <property type="evidence" value="ECO:0007669"/>
    <property type="project" value="InterPro"/>
</dbReference>
<keyword evidence="1 4" id="KW-0812">Transmembrane</keyword>
<evidence type="ECO:0000313" key="7">
    <source>
        <dbReference type="Proteomes" id="UP000033774"/>
    </source>
</evidence>
<feature type="transmembrane region" description="Helical" evidence="4">
    <location>
        <begin position="366"/>
        <end position="385"/>
    </location>
</feature>
<dbReference type="PANTHER" id="PTHR11360">
    <property type="entry name" value="MONOCARBOXYLATE TRANSPORTER"/>
    <property type="match status" value="1"/>
</dbReference>
<feature type="transmembrane region" description="Helical" evidence="4">
    <location>
        <begin position="335"/>
        <end position="354"/>
    </location>
</feature>
<sequence length="400" mass="42509">MRGQTLIVLVSGVMMLIIAMGTRQSFGIFVPALSMDLDVGRSVIGLSLAFQQLLWGVCQPVIGLFSDRWGSVRIGMAGGLIYALGLILTYVWADPVGLQFSLGVMIGIGLSGTTYGTVLGAVGRMVPPEKRTQAFGICTAAGSFGMFAVVPGAQYMLDQMGWGGAFLVLAVMAALMIPLSLGLKTPLPPQGQGFGADLKPTIRTALGNGSYWLLNIGFFVCGFHVAFVATHLPAFLRDNNMPSSVTAWALAMIGLFNIIGSYLFGQLGARFSPKYLLSLVYAARGVVITLFLVLPLSPVTAVAFGAGMGFLWLGTVPLTSGIVARMFGMRYMAMLYGFVFMFHQLGAFLGAFGGGWAYDHLQSYDLIWYLSIALALMAAVVHLPISEKAVPVRGAVGQTP</sequence>
<keyword evidence="3 4" id="KW-0472">Membrane</keyword>
<feature type="transmembrane region" description="Helical" evidence="4">
    <location>
        <begin position="99"/>
        <end position="122"/>
    </location>
</feature>
<gene>
    <name evidence="6" type="ORF">VZ95_00185</name>
</gene>
<feature type="transmembrane region" description="Helical" evidence="4">
    <location>
        <begin position="43"/>
        <end position="62"/>
    </location>
</feature>
<keyword evidence="7" id="KW-1185">Reference proteome</keyword>
<feature type="transmembrane region" description="Helical" evidence="4">
    <location>
        <begin position="162"/>
        <end position="183"/>
    </location>
</feature>
<proteinExistence type="predicted"/>
<dbReference type="CDD" id="cd17355">
    <property type="entry name" value="MFS_YcxA_like"/>
    <property type="match status" value="1"/>
</dbReference>
<evidence type="ECO:0000256" key="3">
    <source>
        <dbReference type="ARBA" id="ARBA00023136"/>
    </source>
</evidence>
<dbReference type="EMBL" id="LAJY01000004">
    <property type="protein sequence ID" value="KJV11149.1"/>
    <property type="molecule type" value="Genomic_DNA"/>
</dbReference>
<dbReference type="PANTHER" id="PTHR11360:SF284">
    <property type="entry name" value="EG:103B4.3 PROTEIN-RELATED"/>
    <property type="match status" value="1"/>
</dbReference>
<evidence type="ECO:0000256" key="2">
    <source>
        <dbReference type="ARBA" id="ARBA00022989"/>
    </source>
</evidence>
<dbReference type="Gene3D" id="1.20.1250.20">
    <property type="entry name" value="MFS general substrate transporter like domains"/>
    <property type="match status" value="2"/>
</dbReference>
<accession>A0A0F3IZX3</accession>
<dbReference type="InterPro" id="IPR011701">
    <property type="entry name" value="MFS"/>
</dbReference>
<evidence type="ECO:0000259" key="5">
    <source>
        <dbReference type="PROSITE" id="PS50850"/>
    </source>
</evidence>
<dbReference type="SUPFAM" id="SSF103473">
    <property type="entry name" value="MFS general substrate transporter"/>
    <property type="match status" value="1"/>
</dbReference>
<feature type="transmembrane region" description="Helical" evidence="4">
    <location>
        <begin position="245"/>
        <end position="264"/>
    </location>
</feature>
<dbReference type="OrthoDB" id="146345at2"/>